<protein>
    <recommendedName>
        <fullName evidence="4">NADH dehydrogenase [ubiquinone] 1 beta subcomplex subunit 4</fullName>
    </recommendedName>
</protein>
<keyword evidence="1" id="KW-0812">Transmembrane</keyword>
<sequence length="73" mass="8453">MAGHDSVHMDPALVKYANMYVKRHEYFRWTPRTAWISIAYVLAVPAAAMYTAYKVEGKWDLRGKLRGDTISEF</sequence>
<dbReference type="EMBL" id="NAJL01000051">
    <property type="protein sequence ID" value="TKA23786.1"/>
    <property type="molecule type" value="Genomic_DNA"/>
</dbReference>
<evidence type="ECO:0000313" key="2">
    <source>
        <dbReference type="EMBL" id="TKA23786.1"/>
    </source>
</evidence>
<comment type="caution">
    <text evidence="2">The sequence shown here is derived from an EMBL/GenBank/DDBJ whole genome shotgun (WGS) entry which is preliminary data.</text>
</comment>
<dbReference type="AlphaFoldDB" id="A0A4U0TPK7"/>
<feature type="transmembrane region" description="Helical" evidence="1">
    <location>
        <begin position="34"/>
        <end position="53"/>
    </location>
</feature>
<evidence type="ECO:0000256" key="1">
    <source>
        <dbReference type="SAM" id="Phobius"/>
    </source>
</evidence>
<dbReference type="PANTHER" id="PTHR39476">
    <property type="entry name" value="NADH:UBIQUINONE OXIDOREDUCTASE 6.6KD SUBUNIT"/>
    <property type="match status" value="1"/>
</dbReference>
<gene>
    <name evidence="2" type="ORF">B0A50_07068</name>
</gene>
<reference evidence="2 3" key="1">
    <citation type="submission" date="2017-03" db="EMBL/GenBank/DDBJ databases">
        <title>Genomes of endolithic fungi from Antarctica.</title>
        <authorList>
            <person name="Coleine C."/>
            <person name="Masonjones S."/>
            <person name="Stajich J.E."/>
        </authorList>
    </citation>
    <scope>NUCLEOTIDE SEQUENCE [LARGE SCALE GENOMIC DNA]</scope>
    <source>
        <strain evidence="2 3">CCFEE 6315</strain>
    </source>
</reference>
<evidence type="ECO:0000313" key="3">
    <source>
        <dbReference type="Proteomes" id="UP000308549"/>
    </source>
</evidence>
<keyword evidence="1" id="KW-1133">Transmembrane helix</keyword>
<name>A0A4U0TPK7_9PEZI</name>
<dbReference type="PANTHER" id="PTHR39476:SF1">
    <property type="entry name" value="NADH DEHYDROGENASE [UBIQUINONE] 1 BETA SUBCOMPLEX SUBUNIT 4"/>
    <property type="match status" value="1"/>
</dbReference>
<keyword evidence="1" id="KW-0472">Membrane</keyword>
<keyword evidence="3" id="KW-1185">Reference proteome</keyword>
<organism evidence="2 3">
    <name type="scientific">Salinomyces thailandicus</name>
    <dbReference type="NCBI Taxonomy" id="706561"/>
    <lineage>
        <taxon>Eukaryota</taxon>
        <taxon>Fungi</taxon>
        <taxon>Dikarya</taxon>
        <taxon>Ascomycota</taxon>
        <taxon>Pezizomycotina</taxon>
        <taxon>Dothideomycetes</taxon>
        <taxon>Dothideomycetidae</taxon>
        <taxon>Mycosphaerellales</taxon>
        <taxon>Teratosphaeriaceae</taxon>
        <taxon>Salinomyces</taxon>
    </lineage>
</organism>
<accession>A0A4U0TPK7</accession>
<proteinExistence type="predicted"/>
<dbReference type="OrthoDB" id="15108at2759"/>
<dbReference type="Proteomes" id="UP000308549">
    <property type="component" value="Unassembled WGS sequence"/>
</dbReference>
<evidence type="ECO:0008006" key="4">
    <source>
        <dbReference type="Google" id="ProtNLM"/>
    </source>
</evidence>